<evidence type="ECO:0000313" key="10">
    <source>
        <dbReference type="EMBL" id="JAP52056.1"/>
    </source>
</evidence>
<protein>
    <submittedName>
        <fullName evidence="10">Transcription factor E3</fullName>
    </submittedName>
</protein>
<feature type="compositionally biased region" description="Polar residues" evidence="7">
    <location>
        <begin position="435"/>
        <end position="448"/>
    </location>
</feature>
<dbReference type="EMBL" id="GEEE01011169">
    <property type="protein sequence ID" value="JAP52056.1"/>
    <property type="molecule type" value="Transcribed_RNA"/>
</dbReference>
<comment type="subcellular location">
    <subcellularLocation>
        <location evidence="1">Nucleus</location>
    </subcellularLocation>
</comment>
<keyword evidence="5" id="KW-0804">Transcription</keyword>
<accession>A0A0X3P8G1</accession>
<feature type="domain" description="BHLH" evidence="8">
    <location>
        <begin position="298"/>
        <end position="353"/>
    </location>
</feature>
<keyword evidence="6" id="KW-0539">Nucleus</keyword>
<name>A0A0X3P8G1_SCHSO</name>
<feature type="region of interest" description="Disordered" evidence="7">
    <location>
        <begin position="149"/>
        <end position="170"/>
    </location>
</feature>
<dbReference type="SUPFAM" id="SSF47459">
    <property type="entry name" value="HLH, helix-loop-helix DNA-binding domain"/>
    <property type="match status" value="1"/>
</dbReference>
<evidence type="ECO:0000256" key="1">
    <source>
        <dbReference type="ARBA" id="ARBA00004123"/>
    </source>
</evidence>
<feature type="compositionally biased region" description="Low complexity" evidence="7">
    <location>
        <begin position="554"/>
        <end position="572"/>
    </location>
</feature>
<dbReference type="SMART" id="SM00353">
    <property type="entry name" value="HLH"/>
    <property type="match status" value="1"/>
</dbReference>
<evidence type="ECO:0000259" key="8">
    <source>
        <dbReference type="PROSITE" id="PS50888"/>
    </source>
</evidence>
<dbReference type="GO" id="GO:0046983">
    <property type="term" value="F:protein dimerization activity"/>
    <property type="evidence" value="ECO:0007669"/>
    <property type="project" value="InterPro"/>
</dbReference>
<keyword evidence="3" id="KW-0805">Transcription regulation</keyword>
<feature type="compositionally biased region" description="Polar residues" evidence="7">
    <location>
        <begin position="459"/>
        <end position="468"/>
    </location>
</feature>
<dbReference type="GO" id="GO:0000981">
    <property type="term" value="F:DNA-binding transcription factor activity, RNA polymerase II-specific"/>
    <property type="evidence" value="ECO:0007669"/>
    <property type="project" value="TreeGrafter"/>
</dbReference>
<reference evidence="9" key="1">
    <citation type="submission" date="2016-01" db="EMBL/GenBank/DDBJ databases">
        <title>Reference transcriptome for the parasite Schistocephalus solidus: insights into the molecular evolution of parasitism.</title>
        <authorList>
            <person name="Hebert F.O."/>
            <person name="Grambauer S."/>
            <person name="Barber I."/>
            <person name="Landry C.R."/>
            <person name="Aubin-Horth N."/>
        </authorList>
    </citation>
    <scope>NUCLEOTIDE SEQUENCE</scope>
</reference>
<dbReference type="EMBL" id="GEEE01019769">
    <property type="protein sequence ID" value="JAP43456.1"/>
    <property type="molecule type" value="Transcribed_RNA"/>
</dbReference>
<feature type="region of interest" description="Disordered" evidence="7">
    <location>
        <begin position="553"/>
        <end position="572"/>
    </location>
</feature>
<feature type="region of interest" description="Disordered" evidence="7">
    <location>
        <begin position="412"/>
        <end position="479"/>
    </location>
</feature>
<feature type="compositionally biased region" description="Polar residues" evidence="7">
    <location>
        <begin position="412"/>
        <end position="425"/>
    </location>
</feature>
<dbReference type="PROSITE" id="PS50888">
    <property type="entry name" value="BHLH"/>
    <property type="match status" value="1"/>
</dbReference>
<evidence type="ECO:0000256" key="6">
    <source>
        <dbReference type="ARBA" id="ARBA00023242"/>
    </source>
</evidence>
<dbReference type="GO" id="GO:0005634">
    <property type="term" value="C:nucleus"/>
    <property type="evidence" value="ECO:0007669"/>
    <property type="project" value="UniProtKB-SubCell"/>
</dbReference>
<keyword evidence="4" id="KW-0238">DNA-binding</keyword>
<evidence type="ECO:0000313" key="9">
    <source>
        <dbReference type="EMBL" id="JAP43456.1"/>
    </source>
</evidence>
<sequence>MSAPSKRIYSSDSRSDKLILSAISPTPGQRLQPLPPSSEPFGIPIQNSYSQNFPRRQAFSIDPVGCISPHSFGEQESTITVGEYSEHTAFTPSNELDLQLMNIDSTMSPSSDVTSPMDLCFANIIDEQSNDDNDLNNITPSIKFASSLTPLDSRDLPSGRNDTPSSSSIGRVVGVRRPARPLVKSDKMSSLSAAGIPGAGSGGGVGAAVGSCPDSFIDRRPTSLSYPLPALSYGSPTGDAGPPTAALAAPQTTCGSISSGNGTWTGGSNITSPSGDIGLMPASMGNDTQRVAMMRARNKKDSHNRIERKRRDYINCQISELGTLLPEDMFRDGDCKKNKGSILKNSVEYICALRAENSFFVDLRREATLATGVITKLVKRIQDLESFLAPEYLAKVSSTDYQTQLQEWASTHEANQQRINTTLSSPVPRPACVSLDTSESSPGMSSIGNEDLGYPDTKGVTSADSNSPVPQPSGRLDGVLHSTRTRCTSLCAPGQTIGMASMLDKVDGSRAASIHPIINSPILPFDSLPSSRRLQQGARQPLVLPAGGHSISVAQPQQASGTPAPTTASTSTAATAAAAQMLHQTGAGASGMRLLFNQQQQQQQQHQCSYGSLKHPSPSKVAVKRSKQQQKPTTAAAHLPVPKLEKSRFSGGGTGELSNLSTSLPVRMALKPSDFTGGDGGLAAGASGGNIMMSEMESDDVHSRIFIPASYY</sequence>
<gene>
    <name evidence="10" type="primary">TFE3</name>
    <name evidence="9" type="ORF">TR113542</name>
</gene>
<organism evidence="9">
    <name type="scientific">Schistocephalus solidus</name>
    <name type="common">Tapeworm</name>
    <dbReference type="NCBI Taxonomy" id="70667"/>
    <lineage>
        <taxon>Eukaryota</taxon>
        <taxon>Metazoa</taxon>
        <taxon>Spiralia</taxon>
        <taxon>Lophotrochozoa</taxon>
        <taxon>Platyhelminthes</taxon>
        <taxon>Cestoda</taxon>
        <taxon>Eucestoda</taxon>
        <taxon>Diphyllobothriidea</taxon>
        <taxon>Diphyllobothriidae</taxon>
        <taxon>Schistocephalus</taxon>
    </lineage>
</organism>
<evidence type="ECO:0000256" key="2">
    <source>
        <dbReference type="ARBA" id="ARBA00008289"/>
    </source>
</evidence>
<proteinExistence type="inferred from homology"/>
<dbReference type="InterPro" id="IPR011598">
    <property type="entry name" value="bHLH_dom"/>
</dbReference>
<evidence type="ECO:0000256" key="7">
    <source>
        <dbReference type="SAM" id="MobiDB-lite"/>
    </source>
</evidence>
<dbReference type="InterPro" id="IPR036638">
    <property type="entry name" value="HLH_DNA-bd_sf"/>
</dbReference>
<dbReference type="PANTHER" id="PTHR45776:SF2">
    <property type="entry name" value="MIP04163P"/>
    <property type="match status" value="1"/>
</dbReference>
<evidence type="ECO:0000256" key="4">
    <source>
        <dbReference type="ARBA" id="ARBA00023125"/>
    </source>
</evidence>
<dbReference type="CDD" id="cd11387">
    <property type="entry name" value="bHLHzip_USF_MITF"/>
    <property type="match status" value="1"/>
</dbReference>
<dbReference type="Gene3D" id="4.10.280.10">
    <property type="entry name" value="Helix-loop-helix DNA-binding domain"/>
    <property type="match status" value="1"/>
</dbReference>
<evidence type="ECO:0000256" key="5">
    <source>
        <dbReference type="ARBA" id="ARBA00023163"/>
    </source>
</evidence>
<evidence type="ECO:0000256" key="3">
    <source>
        <dbReference type="ARBA" id="ARBA00023015"/>
    </source>
</evidence>
<dbReference type="PANTHER" id="PTHR45776">
    <property type="entry name" value="MIP04163P"/>
    <property type="match status" value="1"/>
</dbReference>
<dbReference type="GO" id="GO:0000978">
    <property type="term" value="F:RNA polymerase II cis-regulatory region sequence-specific DNA binding"/>
    <property type="evidence" value="ECO:0007669"/>
    <property type="project" value="TreeGrafter"/>
</dbReference>
<dbReference type="AlphaFoldDB" id="A0A0X3P8G1"/>
<dbReference type="Pfam" id="PF00010">
    <property type="entry name" value="HLH"/>
    <property type="match status" value="1"/>
</dbReference>
<feature type="compositionally biased region" description="Low complexity" evidence="7">
    <location>
        <begin position="598"/>
        <end position="607"/>
    </location>
</feature>
<feature type="region of interest" description="Disordered" evidence="7">
    <location>
        <begin position="597"/>
        <end position="639"/>
    </location>
</feature>
<comment type="similarity">
    <text evidence="2">Belongs to the MiT/TFE family.</text>
</comment>